<accession>A0A926Y0S9</accession>
<dbReference type="AlphaFoldDB" id="A0A926Y0S9"/>
<sequence length="190" mass="21246">MQTNSNNPTQTITGYLVTNAQQPQTAAFFTDPKLLQARRMALDYVEQRTAADSLSDIALAYEIQLVEANPQTPLTHYQPIALIHQQELAAQKATPSPERQTRCQHGMEELHQEYLYYLANQQSMGLGFFRLACYDPGEDVASLQLSILADAMAYSCILDSGLNLSSFTPDLPERNTITTFYPAYLTSNTQ</sequence>
<dbReference type="EMBL" id="JACWZY010000025">
    <property type="protein sequence ID" value="MBD2703795.1"/>
    <property type="molecule type" value="Genomic_DNA"/>
</dbReference>
<proteinExistence type="predicted"/>
<evidence type="ECO:0000313" key="1">
    <source>
        <dbReference type="EMBL" id="MBD2703795.1"/>
    </source>
</evidence>
<organism evidence="1 2">
    <name type="scientific">Spirosoma profusum</name>
    <dbReference type="NCBI Taxonomy" id="2771354"/>
    <lineage>
        <taxon>Bacteria</taxon>
        <taxon>Pseudomonadati</taxon>
        <taxon>Bacteroidota</taxon>
        <taxon>Cytophagia</taxon>
        <taxon>Cytophagales</taxon>
        <taxon>Cytophagaceae</taxon>
        <taxon>Spirosoma</taxon>
    </lineage>
</organism>
<reference evidence="1" key="1">
    <citation type="submission" date="2020-09" db="EMBL/GenBank/DDBJ databases">
        <authorList>
            <person name="Kim M.K."/>
        </authorList>
    </citation>
    <scope>NUCLEOTIDE SEQUENCE</scope>
    <source>
        <strain evidence="1">BT702</strain>
    </source>
</reference>
<dbReference type="Proteomes" id="UP000598820">
    <property type="component" value="Unassembled WGS sequence"/>
</dbReference>
<keyword evidence="2" id="KW-1185">Reference proteome</keyword>
<name>A0A926Y0S9_9BACT</name>
<protein>
    <submittedName>
        <fullName evidence="1">Uncharacterized protein</fullName>
    </submittedName>
</protein>
<evidence type="ECO:0000313" key="2">
    <source>
        <dbReference type="Proteomes" id="UP000598820"/>
    </source>
</evidence>
<dbReference type="RefSeq" id="WP_190889778.1">
    <property type="nucleotide sequence ID" value="NZ_JACWZY010000025.1"/>
</dbReference>
<comment type="caution">
    <text evidence="1">The sequence shown here is derived from an EMBL/GenBank/DDBJ whole genome shotgun (WGS) entry which is preliminary data.</text>
</comment>
<gene>
    <name evidence="1" type="ORF">IC229_24325</name>
</gene>